<reference evidence="9" key="1">
    <citation type="journal article" date="2014" name="Int. J. Syst. Evol. Microbiol.">
        <title>Complete genome sequence of Corynebacterium casei LMG S-19264T (=DSM 44701T), isolated from a smear-ripened cheese.</title>
        <authorList>
            <consortium name="US DOE Joint Genome Institute (JGI-PGF)"/>
            <person name="Walter F."/>
            <person name="Albersmeier A."/>
            <person name="Kalinowski J."/>
            <person name="Ruckert C."/>
        </authorList>
    </citation>
    <scope>NUCLEOTIDE SEQUENCE</scope>
    <source>
        <strain evidence="9">KCTC 42590</strain>
    </source>
</reference>
<dbReference type="InterPro" id="IPR006115">
    <property type="entry name" value="6PGDH_NADP-bd"/>
</dbReference>
<keyword evidence="10" id="KW-1185">Reference proteome</keyword>
<dbReference type="InterPro" id="IPR002204">
    <property type="entry name" value="3-OH-isobutyrate_DH-rel_CS"/>
</dbReference>
<dbReference type="InterPro" id="IPR008927">
    <property type="entry name" value="6-PGluconate_DH-like_C_sf"/>
</dbReference>
<dbReference type="EC" id="1.1.1.31" evidence="6"/>
<evidence type="ECO:0000259" key="8">
    <source>
        <dbReference type="Pfam" id="PF14833"/>
    </source>
</evidence>
<evidence type="ECO:0000313" key="9">
    <source>
        <dbReference type="EMBL" id="GHF18668.1"/>
    </source>
</evidence>
<dbReference type="FunFam" id="1.10.1040.10:FF:000006">
    <property type="entry name" value="3-hydroxyisobutyrate dehydrogenase"/>
    <property type="match status" value="1"/>
</dbReference>
<dbReference type="GO" id="GO:0051287">
    <property type="term" value="F:NAD binding"/>
    <property type="evidence" value="ECO:0007669"/>
    <property type="project" value="InterPro"/>
</dbReference>
<evidence type="ECO:0000259" key="7">
    <source>
        <dbReference type="Pfam" id="PF03446"/>
    </source>
</evidence>
<evidence type="ECO:0000256" key="5">
    <source>
        <dbReference type="PIRSR" id="PIRSR000103-1"/>
    </source>
</evidence>
<comment type="similarity">
    <text evidence="1 6">Belongs to the HIBADH-related family.</text>
</comment>
<comment type="caution">
    <text evidence="9">The sequence shown here is derived from an EMBL/GenBank/DDBJ whole genome shotgun (WGS) entry which is preliminary data.</text>
</comment>
<evidence type="ECO:0000256" key="3">
    <source>
        <dbReference type="ARBA" id="ARBA00023002"/>
    </source>
</evidence>
<dbReference type="GO" id="GO:0009083">
    <property type="term" value="P:branched-chain amino acid catabolic process"/>
    <property type="evidence" value="ECO:0007669"/>
    <property type="project" value="UniProtKB-KW"/>
</dbReference>
<dbReference type="InterPro" id="IPR013328">
    <property type="entry name" value="6PGD_dom2"/>
</dbReference>
<dbReference type="Pfam" id="PF14833">
    <property type="entry name" value="NAD_binding_11"/>
    <property type="match status" value="1"/>
</dbReference>
<dbReference type="PROSITE" id="PS00895">
    <property type="entry name" value="3_HYDROXYISOBUT_DH"/>
    <property type="match status" value="1"/>
</dbReference>
<dbReference type="SUPFAM" id="SSF48179">
    <property type="entry name" value="6-phosphogluconate dehydrogenase C-terminal domain-like"/>
    <property type="match status" value="1"/>
</dbReference>
<evidence type="ECO:0000256" key="2">
    <source>
        <dbReference type="ARBA" id="ARBA00022456"/>
    </source>
</evidence>
<reference evidence="9" key="2">
    <citation type="submission" date="2020-09" db="EMBL/GenBank/DDBJ databases">
        <authorList>
            <person name="Sun Q."/>
            <person name="Kim S."/>
        </authorList>
    </citation>
    <scope>NUCLEOTIDE SEQUENCE</scope>
    <source>
        <strain evidence="9">KCTC 42590</strain>
    </source>
</reference>
<dbReference type="InterPro" id="IPR036291">
    <property type="entry name" value="NAD(P)-bd_dom_sf"/>
</dbReference>
<dbReference type="Gene3D" id="1.10.1040.10">
    <property type="entry name" value="N-(1-d-carboxylethyl)-l-norvaline Dehydrogenase, domain 2"/>
    <property type="match status" value="1"/>
</dbReference>
<keyword evidence="2 6" id="KW-0101">Branched-chain amino acid catabolism</keyword>
<feature type="domain" description="3-hydroxyisobutyrate dehydrogenase-like NAD-binding" evidence="8">
    <location>
        <begin position="165"/>
        <end position="292"/>
    </location>
</feature>
<dbReference type="GO" id="GO:0050661">
    <property type="term" value="F:NADP binding"/>
    <property type="evidence" value="ECO:0007669"/>
    <property type="project" value="InterPro"/>
</dbReference>
<sequence length="296" mass="29776">MKTLGFIGLGNMGLPMAKNLLGADFMVKGFDLSSDALNAFKEAGGTVCSSVGETASNVDCVITMLPSGPIVQDTYLGDDGILANCGSDCLLIDSSTIDVATARAVSAAAADKGCAMLDAPVSGGVSGAAAGTLAFMVGGSKDAFDRAQPVLDPMGAKIVHAGDSGNGQAAKACNNMLLAISMIGTCEAFNLGRSLGLDDQVFFDIASNASGQSWSLTSYCPVPGPLPTSPANNGYQPGFATALMLKDLGLAMEAAQSTGVQTPLGELSKKIYSAMTDAGHGGVDFSGVIKHLDGSL</sequence>
<dbReference type="Pfam" id="PF03446">
    <property type="entry name" value="NAD_binding_2"/>
    <property type="match status" value="1"/>
</dbReference>
<feature type="domain" description="6-phosphogluconate dehydrogenase NADP-binding" evidence="7">
    <location>
        <begin position="4"/>
        <end position="162"/>
    </location>
</feature>
<accession>A0A919E6E8</accession>
<dbReference type="EMBL" id="BNCI01000001">
    <property type="protein sequence ID" value="GHF18668.1"/>
    <property type="molecule type" value="Genomic_DNA"/>
</dbReference>
<dbReference type="GO" id="GO:0008442">
    <property type="term" value="F:3-hydroxyisobutyrate dehydrogenase activity"/>
    <property type="evidence" value="ECO:0007669"/>
    <property type="project" value="UniProtKB-EC"/>
</dbReference>
<proteinExistence type="inferred from homology"/>
<dbReference type="Gene3D" id="3.40.50.720">
    <property type="entry name" value="NAD(P)-binding Rossmann-like Domain"/>
    <property type="match status" value="1"/>
</dbReference>
<feature type="active site" evidence="5">
    <location>
        <position position="171"/>
    </location>
</feature>
<gene>
    <name evidence="9" type="ORF">GCM10017044_11500</name>
</gene>
<evidence type="ECO:0000256" key="4">
    <source>
        <dbReference type="ARBA" id="ARBA00023027"/>
    </source>
</evidence>
<dbReference type="PANTHER" id="PTHR22981">
    <property type="entry name" value="3-HYDROXYISOBUTYRATE DEHYDROGENASE-RELATED"/>
    <property type="match status" value="1"/>
</dbReference>
<dbReference type="Proteomes" id="UP000630923">
    <property type="component" value="Unassembled WGS sequence"/>
</dbReference>
<name>A0A919E6E8_9PROT</name>
<dbReference type="SUPFAM" id="SSF51735">
    <property type="entry name" value="NAD(P)-binding Rossmann-fold domains"/>
    <property type="match status" value="1"/>
</dbReference>
<dbReference type="PANTHER" id="PTHR22981:SF7">
    <property type="entry name" value="3-HYDROXYISOBUTYRATE DEHYDROGENASE, MITOCHONDRIAL"/>
    <property type="match status" value="1"/>
</dbReference>
<dbReference type="InterPro" id="IPR011548">
    <property type="entry name" value="HIBADH"/>
</dbReference>
<evidence type="ECO:0000256" key="6">
    <source>
        <dbReference type="RuleBase" id="RU910714"/>
    </source>
</evidence>
<comment type="pathway">
    <text evidence="6">Amino-acid degradation; L-valine degradation.</text>
</comment>
<protein>
    <recommendedName>
        <fullName evidence="6">3-hydroxyisobutyrate dehydrogenase</fullName>
        <shortName evidence="6">HIBADH</shortName>
        <ecNumber evidence="6">1.1.1.31</ecNumber>
    </recommendedName>
</protein>
<organism evidence="9 10">
    <name type="scientific">Kordiimonas sediminis</name>
    <dbReference type="NCBI Taxonomy" id="1735581"/>
    <lineage>
        <taxon>Bacteria</taxon>
        <taxon>Pseudomonadati</taxon>
        <taxon>Pseudomonadota</taxon>
        <taxon>Alphaproteobacteria</taxon>
        <taxon>Kordiimonadales</taxon>
        <taxon>Kordiimonadaceae</taxon>
        <taxon>Kordiimonas</taxon>
    </lineage>
</organism>
<evidence type="ECO:0000256" key="1">
    <source>
        <dbReference type="ARBA" id="ARBA00009080"/>
    </source>
</evidence>
<comment type="catalytic activity">
    <reaction evidence="6">
        <text>3-hydroxy-2-methylpropanoate + NAD(+) = 2-methyl-3-oxopropanoate + NADH + H(+)</text>
        <dbReference type="Rhea" id="RHEA:17681"/>
        <dbReference type="ChEBI" id="CHEBI:11805"/>
        <dbReference type="ChEBI" id="CHEBI:15378"/>
        <dbReference type="ChEBI" id="CHEBI:57540"/>
        <dbReference type="ChEBI" id="CHEBI:57700"/>
        <dbReference type="ChEBI" id="CHEBI:57945"/>
        <dbReference type="EC" id="1.1.1.31"/>
    </reaction>
</comment>
<dbReference type="AlphaFoldDB" id="A0A919E6E8"/>
<evidence type="ECO:0000313" key="10">
    <source>
        <dbReference type="Proteomes" id="UP000630923"/>
    </source>
</evidence>
<dbReference type="NCBIfam" id="TIGR01692">
    <property type="entry name" value="HIBADH"/>
    <property type="match status" value="1"/>
</dbReference>
<dbReference type="PIRSF" id="PIRSF000103">
    <property type="entry name" value="HIBADH"/>
    <property type="match status" value="1"/>
</dbReference>
<keyword evidence="4 6" id="KW-0520">NAD</keyword>
<dbReference type="InterPro" id="IPR015815">
    <property type="entry name" value="HIBADH-related"/>
</dbReference>
<dbReference type="RefSeq" id="WP_191250724.1">
    <property type="nucleotide sequence ID" value="NZ_BNCI01000001.1"/>
</dbReference>
<dbReference type="InterPro" id="IPR029154">
    <property type="entry name" value="HIBADH-like_NADP-bd"/>
</dbReference>
<keyword evidence="3 6" id="KW-0560">Oxidoreductase</keyword>